<sequence>MDKFLEFPIDISFLSLDSVFQLAHLYAARKLVKKSFEIMYETRRKFFNNGNAHLKYIGCFFQRERDVDEWLNVSEVDVNTAVCIRDNSGQRDWYIIEDRKDADIQRREINLDHSLAQKLLEKSVGDKILIKESPLSKEFGEAVEIKSKYVYALHESLSLIEKLFPDTPGLYGVRIEKPEKKDKLPEGFQTILDEVARQNETRLKGEQFYKEGNLTVGALANLIGRNVFDVLGGLISKSDLGIRCCLGNVEERNHAFLLLNNNPKLIIDIISLMTLHGTNAEDAIIKAFGKLGIAQSTIDLLQYTINDRKGIQSKGFMTIGKEGDKFVRQEISAEEVKHSIEYLESIMHWIENNCEIIPCKAALDMKRDRKQQLDGMFGPSFIDTILIASEPGNLLYSNDERLRSFAKTEFNVDGV</sequence>
<dbReference type="AlphaFoldDB" id="A0A2M8CG20"/>
<protein>
    <recommendedName>
        <fullName evidence="1">PIN domain-containing protein</fullName>
    </recommendedName>
</protein>
<feature type="domain" description="PIN" evidence="1">
    <location>
        <begin position="266"/>
        <end position="408"/>
    </location>
</feature>
<dbReference type="GO" id="GO:0032784">
    <property type="term" value="P:regulation of DNA-templated transcription elongation"/>
    <property type="evidence" value="ECO:0007669"/>
    <property type="project" value="InterPro"/>
</dbReference>
<organism evidence="2 3">
    <name type="scientific">Candidatus Infernicultor aquiphilus</name>
    <dbReference type="NCBI Taxonomy" id="1805029"/>
    <lineage>
        <taxon>Bacteria</taxon>
        <taxon>Pseudomonadati</taxon>
        <taxon>Atribacterota</taxon>
        <taxon>Candidatus Phoenicimicrobiia</taxon>
        <taxon>Candidatus Pheonicimicrobiales</taxon>
        <taxon>Candidatus Phoenicimicrobiaceae</taxon>
        <taxon>Candidatus Infernicultor</taxon>
    </lineage>
</organism>
<comment type="caution">
    <text evidence="2">The sequence shown here is derived from an EMBL/GenBank/DDBJ whole genome shotgun (WGS) entry which is preliminary data.</text>
</comment>
<dbReference type="InterPro" id="IPR048987">
    <property type="entry name" value="PIN-TPR-GreABC"/>
</dbReference>
<evidence type="ECO:0000313" key="3">
    <source>
        <dbReference type="Proteomes" id="UP000228560"/>
    </source>
</evidence>
<dbReference type="RefSeq" id="WP_406606694.1">
    <property type="nucleotide sequence ID" value="NZ_PFKO01000021.1"/>
</dbReference>
<evidence type="ECO:0000313" key="2">
    <source>
        <dbReference type="EMBL" id="PJB58000.1"/>
    </source>
</evidence>
<reference evidence="2 3" key="1">
    <citation type="submission" date="2017-09" db="EMBL/GenBank/DDBJ databases">
        <title>Depth-based differentiation of microbial function through sediment-hosted aquifers and enrichment of novel symbionts in the deep terrestrial subsurface.</title>
        <authorList>
            <person name="Probst A.J."/>
            <person name="Ladd B."/>
            <person name="Jarett J.K."/>
            <person name="Geller-Mcgrath D.E."/>
            <person name="Sieber C.M."/>
            <person name="Emerson J.B."/>
            <person name="Anantharaman K."/>
            <person name="Thomas B.C."/>
            <person name="Malmstrom R."/>
            <person name="Stieglmeier M."/>
            <person name="Klingl A."/>
            <person name="Woyke T."/>
            <person name="Ryan C.M."/>
            <person name="Banfield J.F."/>
        </authorList>
    </citation>
    <scope>NUCLEOTIDE SEQUENCE [LARGE SCALE GENOMIC DNA]</scope>
    <source>
        <strain evidence="2">CG_4_9_14_3_um_filter_33_16</strain>
    </source>
</reference>
<gene>
    <name evidence="2" type="ORF">CO097_00635</name>
</gene>
<accession>A0A2M8CG20</accession>
<dbReference type="Pfam" id="PF20698">
    <property type="entry name" value="PIN-TPR-GreABC"/>
    <property type="match status" value="1"/>
</dbReference>
<evidence type="ECO:0000259" key="1">
    <source>
        <dbReference type="Pfam" id="PF20698"/>
    </source>
</evidence>
<dbReference type="Gene3D" id="3.10.50.30">
    <property type="entry name" value="Transcription elongation factor, GreA/GreB, C-terminal domain"/>
    <property type="match status" value="1"/>
</dbReference>
<proteinExistence type="predicted"/>
<name>A0A2M8CG20_9BACT</name>
<dbReference type="InterPro" id="IPR036953">
    <property type="entry name" value="GreA/GreB_C_sf"/>
</dbReference>
<dbReference type="EMBL" id="PFTV01000016">
    <property type="protein sequence ID" value="PJB58000.1"/>
    <property type="molecule type" value="Genomic_DNA"/>
</dbReference>
<dbReference type="Proteomes" id="UP000228560">
    <property type="component" value="Unassembled WGS sequence"/>
</dbReference>
<dbReference type="GO" id="GO:0003677">
    <property type="term" value="F:DNA binding"/>
    <property type="evidence" value="ECO:0007669"/>
    <property type="project" value="InterPro"/>
</dbReference>